<organism evidence="2">
    <name type="scientific">uncultured Caudovirales phage</name>
    <dbReference type="NCBI Taxonomy" id="2100421"/>
    <lineage>
        <taxon>Viruses</taxon>
        <taxon>Duplodnaviria</taxon>
        <taxon>Heunggongvirae</taxon>
        <taxon>Uroviricota</taxon>
        <taxon>Caudoviricetes</taxon>
        <taxon>Peduoviridae</taxon>
        <taxon>Maltschvirus</taxon>
        <taxon>Maltschvirus maltsch</taxon>
    </lineage>
</organism>
<dbReference type="Pfam" id="PF13392">
    <property type="entry name" value="HNH_3"/>
    <property type="match status" value="1"/>
</dbReference>
<dbReference type="InterPro" id="IPR044925">
    <property type="entry name" value="His-Me_finger_sf"/>
</dbReference>
<reference evidence="2" key="1">
    <citation type="submission" date="2020-05" db="EMBL/GenBank/DDBJ databases">
        <authorList>
            <person name="Chiriac C."/>
            <person name="Salcher M."/>
            <person name="Ghai R."/>
            <person name="Kavagutti S V."/>
        </authorList>
    </citation>
    <scope>NUCLEOTIDE SEQUENCE</scope>
</reference>
<name>A0A6J5RTD8_9CAUD</name>
<accession>A0A6J5RTD8</accession>
<dbReference type="InterPro" id="IPR003615">
    <property type="entry name" value="HNH_nuc"/>
</dbReference>
<protein>
    <submittedName>
        <fullName evidence="2">HNH nuclease</fullName>
    </submittedName>
</protein>
<dbReference type="Gene3D" id="3.90.75.20">
    <property type="match status" value="1"/>
</dbReference>
<evidence type="ECO:0000259" key="1">
    <source>
        <dbReference type="Pfam" id="PF13392"/>
    </source>
</evidence>
<evidence type="ECO:0000313" key="2">
    <source>
        <dbReference type="EMBL" id="CAB4196848.1"/>
    </source>
</evidence>
<proteinExistence type="predicted"/>
<feature type="domain" description="HNH nuclease" evidence="1">
    <location>
        <begin position="54"/>
        <end position="94"/>
    </location>
</feature>
<gene>
    <name evidence="2" type="ORF">UFOVP1290_368</name>
</gene>
<dbReference type="EMBL" id="LR797252">
    <property type="protein sequence ID" value="CAB4196848.1"/>
    <property type="molecule type" value="Genomic_DNA"/>
</dbReference>
<dbReference type="SUPFAM" id="SSF54060">
    <property type="entry name" value="His-Me finger endonucleases"/>
    <property type="match status" value="1"/>
</dbReference>
<sequence length="191" mass="22487">MNKYAFLYQAILTYELLATARKVHGPYTRDDGREFVIVVRDDGSRRTVSRPKFIMEEHLGYELDPDLHTIDHWDSNFLNNDINNLRIVPRKEHSADDTRRVKLVKFKCALCKNEFERSPRLVRDKAKKKKAGPFCSRKCAGKYARMLQLKLVDKFDVQPAVDSEYYKRKYITASIVTDDSFIDELCDIWEE</sequence>